<dbReference type="OrthoDB" id="6398375at2"/>
<protein>
    <recommendedName>
        <fullName evidence="3">Nudix hydrolase domain-containing protein</fullName>
    </recommendedName>
</protein>
<sequence>MGKMDEIIIVAPRAQLFNNEELAFQGTLQDKKLVEEIVSNINATYTTMRRGDAEEDESFKQPIPYAVIKRGNEIFVYERLQGAGETRLHNKLSIGVGGHMNALEELETFEEVLMENLNRELEEELIMTTNEQPELKVIGLINDDEDEVGRVHLCVLVVIEVHENTVIEVRETDQLQGQFFPIEKLKLNPFYERLENWSKIAMDIL</sequence>
<comment type="caution">
    <text evidence="1">The sequence shown here is derived from an EMBL/GenBank/DDBJ whole genome shotgun (WGS) entry which is preliminary data.</text>
</comment>
<gene>
    <name evidence="1" type="ORF">EC501_14150</name>
</gene>
<dbReference type="RefSeq" id="WP_122972949.1">
    <property type="nucleotide sequence ID" value="NZ_RHLQ01000041.1"/>
</dbReference>
<dbReference type="Proteomes" id="UP000279909">
    <property type="component" value="Unassembled WGS sequence"/>
</dbReference>
<keyword evidence="2" id="KW-1185">Reference proteome</keyword>
<name>A0A3M8H5K3_9BACI</name>
<dbReference type="InterPro" id="IPR015797">
    <property type="entry name" value="NUDIX_hydrolase-like_dom_sf"/>
</dbReference>
<dbReference type="SUPFAM" id="SSF55811">
    <property type="entry name" value="Nudix"/>
    <property type="match status" value="1"/>
</dbReference>
<dbReference type="Gene3D" id="3.90.79.10">
    <property type="entry name" value="Nucleoside Triphosphate Pyrophosphohydrolase"/>
    <property type="match status" value="1"/>
</dbReference>
<evidence type="ECO:0000313" key="1">
    <source>
        <dbReference type="EMBL" id="RNC97692.1"/>
    </source>
</evidence>
<evidence type="ECO:0008006" key="3">
    <source>
        <dbReference type="Google" id="ProtNLM"/>
    </source>
</evidence>
<reference evidence="1 2" key="1">
    <citation type="journal article" date="2014" name="Int. J. Syst. Evol. Microbiol.">
        <title>Lysinibacillus halotolerans sp. nov., isolated from saline-alkaline soil.</title>
        <authorList>
            <person name="Kong D."/>
            <person name="Wang Y."/>
            <person name="Zhao B."/>
            <person name="Li Y."/>
            <person name="Song J."/>
            <person name="Zhai Y."/>
            <person name="Zhang C."/>
            <person name="Wang H."/>
            <person name="Chen X."/>
            <person name="Zhao B."/>
            <person name="Ruan Z."/>
        </authorList>
    </citation>
    <scope>NUCLEOTIDE SEQUENCE [LARGE SCALE GENOMIC DNA]</scope>
    <source>
        <strain evidence="1 2">MCCC 1A12703</strain>
    </source>
</reference>
<organism evidence="1 2">
    <name type="scientific">Lysinibacillus halotolerans</name>
    <dbReference type="NCBI Taxonomy" id="1368476"/>
    <lineage>
        <taxon>Bacteria</taxon>
        <taxon>Bacillati</taxon>
        <taxon>Bacillota</taxon>
        <taxon>Bacilli</taxon>
        <taxon>Bacillales</taxon>
        <taxon>Bacillaceae</taxon>
        <taxon>Lysinibacillus</taxon>
    </lineage>
</organism>
<accession>A0A3M8H5K3</accession>
<proteinExistence type="predicted"/>
<dbReference type="EMBL" id="RHLQ01000041">
    <property type="protein sequence ID" value="RNC97692.1"/>
    <property type="molecule type" value="Genomic_DNA"/>
</dbReference>
<evidence type="ECO:0000313" key="2">
    <source>
        <dbReference type="Proteomes" id="UP000279909"/>
    </source>
</evidence>
<dbReference type="AlphaFoldDB" id="A0A3M8H5K3"/>